<evidence type="ECO:0000259" key="2">
    <source>
        <dbReference type="Pfam" id="PF04149"/>
    </source>
</evidence>
<organism evidence="3 4">
    <name type="scientific">Actinomadura chibensis</name>
    <dbReference type="NCBI Taxonomy" id="392828"/>
    <lineage>
        <taxon>Bacteria</taxon>
        <taxon>Bacillati</taxon>
        <taxon>Actinomycetota</taxon>
        <taxon>Actinomycetes</taxon>
        <taxon>Streptosporangiales</taxon>
        <taxon>Thermomonosporaceae</taxon>
        <taxon>Actinomadura</taxon>
    </lineage>
</organism>
<keyword evidence="4" id="KW-1185">Reference proteome</keyword>
<accession>A0A5D0NUK0</accession>
<dbReference type="InterPro" id="IPR007278">
    <property type="entry name" value="DUF397"/>
</dbReference>
<dbReference type="RefSeq" id="WP_067895867.1">
    <property type="nucleotide sequence ID" value="NZ_VSFG01000001.1"/>
</dbReference>
<evidence type="ECO:0000313" key="3">
    <source>
        <dbReference type="EMBL" id="TYB48065.1"/>
    </source>
</evidence>
<feature type="domain" description="DUF397" evidence="2">
    <location>
        <begin position="32"/>
        <end position="80"/>
    </location>
</feature>
<name>A0A5D0NUK0_9ACTN</name>
<reference evidence="3 4" key="1">
    <citation type="submission" date="2019-08" db="EMBL/GenBank/DDBJ databases">
        <title>Actinomadura sp. nov. CYP1-5 isolated from mountain soil.</title>
        <authorList>
            <person name="Songsumanus A."/>
            <person name="Kuncharoen N."/>
            <person name="Kudo T."/>
            <person name="Yuki M."/>
            <person name="Igarashi Y."/>
            <person name="Tanasupawat S."/>
        </authorList>
    </citation>
    <scope>NUCLEOTIDE SEQUENCE [LARGE SCALE GENOMIC DNA]</scope>
    <source>
        <strain evidence="3 4">JCM 14158</strain>
    </source>
</reference>
<evidence type="ECO:0000313" key="4">
    <source>
        <dbReference type="Proteomes" id="UP000323380"/>
    </source>
</evidence>
<sequence length="86" mass="9210">MDLTNGVWRKASRSNDSGDACVEIAPTPSAVVWRKASHSNESGDACIEMAPTPEAVAIRDSKDPDGPRIVISSSDFRNLANVLKNL</sequence>
<proteinExistence type="predicted"/>
<gene>
    <name evidence="3" type="ORF">FXF69_02210</name>
</gene>
<comment type="caution">
    <text evidence="3">The sequence shown here is derived from an EMBL/GenBank/DDBJ whole genome shotgun (WGS) entry which is preliminary data.</text>
</comment>
<evidence type="ECO:0000256" key="1">
    <source>
        <dbReference type="SAM" id="MobiDB-lite"/>
    </source>
</evidence>
<feature type="domain" description="DUF397" evidence="2">
    <location>
        <begin position="7"/>
        <end position="30"/>
    </location>
</feature>
<dbReference type="Proteomes" id="UP000323380">
    <property type="component" value="Unassembled WGS sequence"/>
</dbReference>
<dbReference type="Pfam" id="PF04149">
    <property type="entry name" value="DUF397"/>
    <property type="match status" value="2"/>
</dbReference>
<dbReference type="EMBL" id="VSFG01000001">
    <property type="protein sequence ID" value="TYB48065.1"/>
    <property type="molecule type" value="Genomic_DNA"/>
</dbReference>
<feature type="region of interest" description="Disordered" evidence="1">
    <location>
        <begin position="1"/>
        <end position="21"/>
    </location>
</feature>
<dbReference type="AlphaFoldDB" id="A0A5D0NUK0"/>
<dbReference type="STRING" id="1220554.GCA_001552135_04957"/>
<protein>
    <submittedName>
        <fullName evidence="3">DUF397 domain-containing protein</fullName>
    </submittedName>
</protein>